<dbReference type="EMBL" id="FZOK01000013">
    <property type="protein sequence ID" value="SNS57966.1"/>
    <property type="molecule type" value="Genomic_DNA"/>
</dbReference>
<dbReference type="Proteomes" id="UP000198480">
    <property type="component" value="Unassembled WGS sequence"/>
</dbReference>
<dbReference type="InterPro" id="IPR016181">
    <property type="entry name" value="Acyl_CoA_acyltransferase"/>
</dbReference>
<sequence length="195" mass="22771">MNRQQRRQLKRQVKQKGKRCFVDINPCFSSMEEKLSAFDFQIEPFFLSKISNESFEKLKLTPGLIFDNSVVRAVLTSEKTGLEITTLMVYPDYLSQGYGKLMLDFLLLNFRMAKVNYVSLYPLKKDPNDKISLAKSQKTLENFYSKRGFEWNKQKTAMVLNWEKFEVYAENNQIIENLDFERILNPMGGMGLMAA</sequence>
<organism evidence="1 2">
    <name type="scientific">Belliella buryatensis</name>
    <dbReference type="NCBI Taxonomy" id="1500549"/>
    <lineage>
        <taxon>Bacteria</taxon>
        <taxon>Pseudomonadati</taxon>
        <taxon>Bacteroidota</taxon>
        <taxon>Cytophagia</taxon>
        <taxon>Cytophagales</taxon>
        <taxon>Cyclobacteriaceae</taxon>
        <taxon>Belliella</taxon>
    </lineage>
</organism>
<keyword evidence="2" id="KW-1185">Reference proteome</keyword>
<dbReference type="OrthoDB" id="9813917at2"/>
<accession>A0A239FLZ7</accession>
<name>A0A239FLZ7_9BACT</name>
<proteinExistence type="predicted"/>
<evidence type="ECO:0008006" key="3">
    <source>
        <dbReference type="Google" id="ProtNLM"/>
    </source>
</evidence>
<dbReference type="AlphaFoldDB" id="A0A239FLZ7"/>
<reference evidence="2" key="1">
    <citation type="submission" date="2017-06" db="EMBL/GenBank/DDBJ databases">
        <authorList>
            <person name="Varghese N."/>
            <person name="Submissions S."/>
        </authorList>
    </citation>
    <scope>NUCLEOTIDE SEQUENCE [LARGE SCALE GENOMIC DNA]</scope>
    <source>
        <strain evidence="2">5C</strain>
    </source>
</reference>
<protein>
    <recommendedName>
        <fullName evidence="3">Acetyltransferase (GNAT) domain-containing protein</fullName>
    </recommendedName>
</protein>
<dbReference type="CDD" id="cd04301">
    <property type="entry name" value="NAT_SF"/>
    <property type="match status" value="1"/>
</dbReference>
<dbReference type="SUPFAM" id="SSF55729">
    <property type="entry name" value="Acyl-CoA N-acyltransferases (Nat)"/>
    <property type="match status" value="1"/>
</dbReference>
<dbReference type="Gene3D" id="3.40.630.30">
    <property type="match status" value="1"/>
</dbReference>
<dbReference type="RefSeq" id="WP_089241796.1">
    <property type="nucleotide sequence ID" value="NZ_FZOK01000013.1"/>
</dbReference>
<evidence type="ECO:0000313" key="1">
    <source>
        <dbReference type="EMBL" id="SNS57966.1"/>
    </source>
</evidence>
<gene>
    <name evidence="1" type="ORF">SAMN06295967_11333</name>
</gene>
<evidence type="ECO:0000313" key="2">
    <source>
        <dbReference type="Proteomes" id="UP000198480"/>
    </source>
</evidence>